<proteinExistence type="predicted"/>
<evidence type="ECO:0008006" key="4">
    <source>
        <dbReference type="Google" id="ProtNLM"/>
    </source>
</evidence>
<feature type="region of interest" description="Disordered" evidence="1">
    <location>
        <begin position="257"/>
        <end position="287"/>
    </location>
</feature>
<dbReference type="AlphaFoldDB" id="A0A9P7YK81"/>
<gene>
    <name evidence="2" type="ORF">BJ875DRAFT_529881</name>
</gene>
<feature type="compositionally biased region" description="Low complexity" evidence="1">
    <location>
        <begin position="197"/>
        <end position="211"/>
    </location>
</feature>
<organism evidence="2 3">
    <name type="scientific">Amylocarpus encephaloides</name>
    <dbReference type="NCBI Taxonomy" id="45428"/>
    <lineage>
        <taxon>Eukaryota</taxon>
        <taxon>Fungi</taxon>
        <taxon>Dikarya</taxon>
        <taxon>Ascomycota</taxon>
        <taxon>Pezizomycotina</taxon>
        <taxon>Leotiomycetes</taxon>
        <taxon>Helotiales</taxon>
        <taxon>Helotiales incertae sedis</taxon>
        <taxon>Amylocarpus</taxon>
    </lineage>
</organism>
<keyword evidence="3" id="KW-1185">Reference proteome</keyword>
<feature type="compositionally biased region" description="Polar residues" evidence="1">
    <location>
        <begin position="215"/>
        <end position="226"/>
    </location>
</feature>
<dbReference type="Gene3D" id="3.80.10.10">
    <property type="entry name" value="Ribonuclease Inhibitor"/>
    <property type="match status" value="1"/>
</dbReference>
<dbReference type="InterPro" id="IPR032675">
    <property type="entry name" value="LRR_dom_sf"/>
</dbReference>
<reference evidence="2" key="1">
    <citation type="journal article" date="2021" name="IMA Fungus">
        <title>Genomic characterization of three marine fungi, including Emericellopsis atlantica sp. nov. with signatures of a generalist lifestyle and marine biomass degradation.</title>
        <authorList>
            <person name="Hagestad O.C."/>
            <person name="Hou L."/>
            <person name="Andersen J.H."/>
            <person name="Hansen E.H."/>
            <person name="Altermark B."/>
            <person name="Li C."/>
            <person name="Kuhnert E."/>
            <person name="Cox R.J."/>
            <person name="Crous P.W."/>
            <person name="Spatafora J.W."/>
            <person name="Lail K."/>
            <person name="Amirebrahimi M."/>
            <person name="Lipzen A."/>
            <person name="Pangilinan J."/>
            <person name="Andreopoulos W."/>
            <person name="Hayes R.D."/>
            <person name="Ng V."/>
            <person name="Grigoriev I.V."/>
            <person name="Jackson S.A."/>
            <person name="Sutton T.D.S."/>
            <person name="Dobson A.D.W."/>
            <person name="Rama T."/>
        </authorList>
    </citation>
    <scope>NUCLEOTIDE SEQUENCE</scope>
    <source>
        <strain evidence="2">TRa018bII</strain>
    </source>
</reference>
<dbReference type="EMBL" id="MU251441">
    <property type="protein sequence ID" value="KAG9235131.1"/>
    <property type="molecule type" value="Genomic_DNA"/>
</dbReference>
<comment type="caution">
    <text evidence="2">The sequence shown here is derived from an EMBL/GenBank/DDBJ whole genome shotgun (WGS) entry which is preliminary data.</text>
</comment>
<feature type="region of interest" description="Disordered" evidence="1">
    <location>
        <begin position="197"/>
        <end position="236"/>
    </location>
</feature>
<dbReference type="Proteomes" id="UP000824998">
    <property type="component" value="Unassembled WGS sequence"/>
</dbReference>
<feature type="compositionally biased region" description="Pro residues" evidence="1">
    <location>
        <begin position="74"/>
        <end position="86"/>
    </location>
</feature>
<evidence type="ECO:0000256" key="1">
    <source>
        <dbReference type="SAM" id="MobiDB-lite"/>
    </source>
</evidence>
<dbReference type="OrthoDB" id="3210378at2759"/>
<name>A0A9P7YK81_9HELO</name>
<feature type="region of interest" description="Disordered" evidence="1">
    <location>
        <begin position="882"/>
        <end position="901"/>
    </location>
</feature>
<feature type="region of interest" description="Disordered" evidence="1">
    <location>
        <begin position="47"/>
        <end position="95"/>
    </location>
</feature>
<dbReference type="CDD" id="cd09917">
    <property type="entry name" value="F-box_SF"/>
    <property type="match status" value="1"/>
</dbReference>
<feature type="region of interest" description="Disordered" evidence="1">
    <location>
        <begin position="108"/>
        <end position="155"/>
    </location>
</feature>
<evidence type="ECO:0000313" key="2">
    <source>
        <dbReference type="EMBL" id="KAG9235131.1"/>
    </source>
</evidence>
<dbReference type="SUPFAM" id="SSF52047">
    <property type="entry name" value="RNI-like"/>
    <property type="match status" value="1"/>
</dbReference>
<accession>A0A9P7YK81</accession>
<protein>
    <recommendedName>
        <fullName evidence="4">F-box domain-containing protein</fullName>
    </recommendedName>
</protein>
<sequence length="913" mass="101340">MNNPRPTLCVQNRGFLSPLDAFEVRTVRPRHRSAKIHTANAVDVAGRDEDGVARDEDDGTRGGGFELMAAPRYHPIPPSPSRPSPETPTRTSPQGFWSLDRLQEQFCNGSEEQQKAKAGTTGTRVGSRRFSDQDIRTRSARASLPTQFASNHKRASASYPIYSPSASNNIAHSGFSPTPPYLPFGLSNDMEASLQRRAASSGSISTRSSFESRTKSVLSISSTDGPGSSRTSLSSTVSFSPEELLARVPGTVIRPRQSHVKDPSVPRYGQGEPGRPLMTPRRLARGPVSPNALDFPRRFRPRVPGEGFRKLPEEILYGILAELKHSHLEVASLSCSTCYARDLISIGASCKKWWNVARAVMYEDVQLVGSDSTSHIKKRFKIKYGTRLKLLRRTLRARPDLADYVKSLKVPAMPETARTQKEKEEYFDVVASVIMACPNLERLPGFYPNYSYEFSRFVYALSTRKKLLERVWMISGNPAHRQYRLNPPEDSDFLVPSRVSSFLLADQCFDFLNLHRNWTSLQTLVMHCNSDGTMNSALFTDIFASLPALDNVHLSNFTAAAFHDKTLLSLPSLKSLRLENLPGITDEGLSDFASPARTDKLRSLSLISLSLDSLPVLARLFSHLKSLTHFTISQAQSPPGVDIFLFPYLASSTLKYIHWEFTNPEDDRATEILARSISHAGFPSLRTIRSPTDLDGQLQKVCRPRDKIELPGDKYRNMPVAGYGKIPSSHSMPTLPSPTVASFGPSHSYTGSIGSNYVKSPTRSAFSLNIDNNSNHSDESNTREKGMSLANARRLAQRRIESAKQKPKFHIIVWDEDGGFLERHAVGGFLGETTSKLNYVMKPDLDGSDESIMGVDALIDDSEEAHVRDGCTGSWNLAINMTGGSSMSGKKTKDRTSHTERGRWKDIPVHMLF</sequence>
<evidence type="ECO:0000313" key="3">
    <source>
        <dbReference type="Proteomes" id="UP000824998"/>
    </source>
</evidence>